<dbReference type="PANTHER" id="PTHR10125">
    <property type="entry name" value="P2X PURINOCEPTOR"/>
    <property type="match status" value="1"/>
</dbReference>
<dbReference type="GO" id="GO:0015267">
    <property type="term" value="F:channel activity"/>
    <property type="evidence" value="ECO:0007669"/>
    <property type="project" value="UniProtKB-ARBA"/>
</dbReference>
<proteinExistence type="inferred from homology"/>
<evidence type="ECO:0000256" key="9">
    <source>
        <dbReference type="ARBA" id="ARBA00023303"/>
    </source>
</evidence>
<keyword evidence="4 11" id="KW-0812">Transmembrane</keyword>
<dbReference type="GO" id="GO:0012505">
    <property type="term" value="C:endomembrane system"/>
    <property type="evidence" value="ECO:0007669"/>
    <property type="project" value="UniProtKB-SubCell"/>
</dbReference>
<keyword evidence="8" id="KW-1071">Ligand-gated ion channel</keyword>
<evidence type="ECO:0000256" key="5">
    <source>
        <dbReference type="ARBA" id="ARBA00022989"/>
    </source>
</evidence>
<accession>A0A1Y1Y6R1</accession>
<evidence type="ECO:0000256" key="8">
    <source>
        <dbReference type="ARBA" id="ARBA00023286"/>
    </source>
</evidence>
<dbReference type="EMBL" id="MCFE01000227">
    <property type="protein sequence ID" value="ORX93683.1"/>
    <property type="molecule type" value="Genomic_DNA"/>
</dbReference>
<dbReference type="Proteomes" id="UP000193498">
    <property type="component" value="Unassembled WGS sequence"/>
</dbReference>
<comment type="caution">
    <text evidence="12">The sequence shown here is derived from an EMBL/GenBank/DDBJ whole genome shotgun (WGS) entry which is preliminary data.</text>
</comment>
<dbReference type="GO" id="GO:0007165">
    <property type="term" value="P:signal transduction"/>
    <property type="evidence" value="ECO:0007669"/>
    <property type="project" value="UniProtKB-ARBA"/>
</dbReference>
<organism evidence="12 13">
    <name type="scientific">Basidiobolus meristosporus CBS 931.73</name>
    <dbReference type="NCBI Taxonomy" id="1314790"/>
    <lineage>
        <taxon>Eukaryota</taxon>
        <taxon>Fungi</taxon>
        <taxon>Fungi incertae sedis</taxon>
        <taxon>Zoopagomycota</taxon>
        <taxon>Entomophthoromycotina</taxon>
        <taxon>Basidiobolomycetes</taxon>
        <taxon>Basidiobolales</taxon>
        <taxon>Basidiobolaceae</taxon>
        <taxon>Basidiobolus</taxon>
    </lineage>
</organism>
<keyword evidence="7 11" id="KW-0472">Membrane</keyword>
<dbReference type="AlphaFoldDB" id="A0A1Y1Y6R1"/>
<dbReference type="GO" id="GO:0070588">
    <property type="term" value="P:calcium ion transmembrane transport"/>
    <property type="evidence" value="ECO:0007669"/>
    <property type="project" value="TreeGrafter"/>
</dbReference>
<evidence type="ECO:0000256" key="11">
    <source>
        <dbReference type="SAM" id="Phobius"/>
    </source>
</evidence>
<comment type="subcellular location">
    <subcellularLocation>
        <location evidence="1">Endomembrane system</location>
    </subcellularLocation>
</comment>
<keyword evidence="3" id="KW-0813">Transport</keyword>
<dbReference type="InterPro" id="IPR059116">
    <property type="entry name" value="P2X_receptor"/>
</dbReference>
<name>A0A1Y1Y6R1_9FUNG</name>
<feature type="transmembrane region" description="Helical" evidence="11">
    <location>
        <begin position="33"/>
        <end position="53"/>
    </location>
</feature>
<protein>
    <recommendedName>
        <fullName evidence="14">P2X purinoceptor</fullName>
    </recommendedName>
</protein>
<feature type="region of interest" description="Disordered" evidence="10">
    <location>
        <begin position="374"/>
        <end position="398"/>
    </location>
</feature>
<dbReference type="Gene3D" id="1.10.287.940">
    <property type="entry name" value="atp-gated p2x4 ion channel"/>
    <property type="match status" value="2"/>
</dbReference>
<evidence type="ECO:0000256" key="10">
    <source>
        <dbReference type="SAM" id="MobiDB-lite"/>
    </source>
</evidence>
<evidence type="ECO:0000256" key="6">
    <source>
        <dbReference type="ARBA" id="ARBA00023065"/>
    </source>
</evidence>
<dbReference type="GO" id="GO:0016020">
    <property type="term" value="C:membrane"/>
    <property type="evidence" value="ECO:0007669"/>
    <property type="project" value="TreeGrafter"/>
</dbReference>
<dbReference type="PANTHER" id="PTHR10125:SF31">
    <property type="entry name" value="P2X RECEPTOR E"/>
    <property type="match status" value="1"/>
</dbReference>
<evidence type="ECO:0000256" key="7">
    <source>
        <dbReference type="ARBA" id="ARBA00023136"/>
    </source>
</evidence>
<evidence type="ECO:0000313" key="13">
    <source>
        <dbReference type="Proteomes" id="UP000193498"/>
    </source>
</evidence>
<keyword evidence="5 11" id="KW-1133">Transmembrane helix</keyword>
<sequence length="421" mass="47355">MLSPVKNWWKRVDLDDLLGYDTFKVVHVRDRRLGFTFHGFQIAIFAYIIYSVIHNQLYLKKESPVPGAIRVSLLEPTGELQTSPYCQQKPCVFWGANQILYDPGDQGATFLTTRISTKVFPAREGCDFQLPTNAACRYNLQPSTVSPEYYITDLDRYTLMIEHSVRGTATGISIRNGEMSGRLLITKANNPYYQNETELHFSPQTRPPRVPGDIITVGQLLRASGAVLDAPSDAPGADQAKGETYRSSGIVLSVVIEYDNDGSTNFKYSYSANYIKGNEFKVEETIFNPTDGSITELNRHGIRIVFSQTGNIGKFDFMSLLTNLVASIALLKTATLLVEIFMLKFLPQRKMYYEAKYELTEDFDDLRKRRNGEDIDLEGRKKPTTLGPGVEVTQPSPCHTHFSAEPLVEHRDDHVGPSKAV</sequence>
<keyword evidence="9" id="KW-0407">Ion channel</keyword>
<dbReference type="InParanoid" id="A0A1Y1Y6R1"/>
<evidence type="ECO:0008006" key="14">
    <source>
        <dbReference type="Google" id="ProtNLM"/>
    </source>
</evidence>
<dbReference type="STRING" id="1314790.A0A1Y1Y6R1"/>
<evidence type="ECO:0000256" key="1">
    <source>
        <dbReference type="ARBA" id="ARBA00004308"/>
    </source>
</evidence>
<evidence type="ECO:0000256" key="3">
    <source>
        <dbReference type="ARBA" id="ARBA00022448"/>
    </source>
</evidence>
<feature type="transmembrane region" description="Helical" evidence="11">
    <location>
        <begin position="324"/>
        <end position="346"/>
    </location>
</feature>
<gene>
    <name evidence="12" type="ORF">K493DRAFT_338160</name>
</gene>
<evidence type="ECO:0000256" key="2">
    <source>
        <dbReference type="ARBA" id="ARBA00009848"/>
    </source>
</evidence>
<dbReference type="OrthoDB" id="494673at2759"/>
<keyword evidence="13" id="KW-1185">Reference proteome</keyword>
<reference evidence="12 13" key="1">
    <citation type="submission" date="2016-07" db="EMBL/GenBank/DDBJ databases">
        <title>Pervasive Adenine N6-methylation of Active Genes in Fungi.</title>
        <authorList>
            <consortium name="DOE Joint Genome Institute"/>
            <person name="Mondo S.J."/>
            <person name="Dannebaum R.O."/>
            <person name="Kuo R.C."/>
            <person name="Labutti K."/>
            <person name="Haridas S."/>
            <person name="Kuo A."/>
            <person name="Salamov A."/>
            <person name="Ahrendt S.R."/>
            <person name="Lipzen A."/>
            <person name="Sullivan W."/>
            <person name="Andreopoulos W.B."/>
            <person name="Clum A."/>
            <person name="Lindquist E."/>
            <person name="Daum C."/>
            <person name="Ramamoorthy G.K."/>
            <person name="Gryganskyi A."/>
            <person name="Culley D."/>
            <person name="Magnuson J.K."/>
            <person name="James T.Y."/>
            <person name="O'Malley M.A."/>
            <person name="Stajich J.E."/>
            <person name="Spatafora J.W."/>
            <person name="Visel A."/>
            <person name="Grigoriev I.V."/>
        </authorList>
    </citation>
    <scope>NUCLEOTIDE SEQUENCE [LARGE SCALE GENOMIC DNA]</scope>
    <source>
        <strain evidence="12 13">CBS 931.73</strain>
    </source>
</reference>
<comment type="similarity">
    <text evidence="2">Belongs to the P2X receptor family.</text>
</comment>
<keyword evidence="6" id="KW-0406">Ion transport</keyword>
<dbReference type="Pfam" id="PF00864">
    <property type="entry name" value="P2X_receptor"/>
    <property type="match status" value="1"/>
</dbReference>
<evidence type="ECO:0000313" key="12">
    <source>
        <dbReference type="EMBL" id="ORX93683.1"/>
    </source>
</evidence>
<evidence type="ECO:0000256" key="4">
    <source>
        <dbReference type="ARBA" id="ARBA00022692"/>
    </source>
</evidence>